<dbReference type="HOGENOM" id="CLU_716918_0_0_2"/>
<dbReference type="PANTHER" id="PTHR39338">
    <property type="entry name" value="BLL5662 PROTEIN-RELATED"/>
    <property type="match status" value="1"/>
</dbReference>
<keyword evidence="2" id="KW-1185">Reference proteome</keyword>
<dbReference type="AlphaFoldDB" id="F0TAN4"/>
<dbReference type="PIRSF" id="PIRSF010256">
    <property type="entry name" value="CoxE_vWa"/>
    <property type="match status" value="1"/>
</dbReference>
<proteinExistence type="predicted"/>
<dbReference type="STRING" id="877455.Metbo_1885"/>
<evidence type="ECO:0000313" key="1">
    <source>
        <dbReference type="EMBL" id="ADZ10106.1"/>
    </source>
</evidence>
<gene>
    <name evidence="1" type="ordered locus">Metbo_1885</name>
</gene>
<dbReference type="eggNOG" id="arCOG06502">
    <property type="taxonomic scope" value="Archaea"/>
</dbReference>
<dbReference type="KEGG" id="mel:Metbo_1885"/>
<dbReference type="Proteomes" id="UP000007490">
    <property type="component" value="Chromosome"/>
</dbReference>
<sequence>MKEIVNFSKVLREANFPVSVRTTQAACETYEIFKGDDENLKEALRAVYVKDKVQDKKFDKIFKSVFKGEDGDKSEEVKGADKGSNKTRKFLKAYNYKIRVQDSKPMKINLNESDITDYRPPLDDYLKPPLDDNELMKRDIKHLTTFEPELLDLCQRLGKKIANKRVRRQKLASNVHPDIRKTIRKNLKNGGALIEVVKTKPRIKKSRHFFLNDVSGSCDWVSNWFFCMVYAALNSFKLARTFEFDNKTIETTAALKEPNILDAFIKVRDMRQKNLMIHGTSNMYRAFKEFETVAKLNNKSFVLVLSDCRDWAGPKSEGKPLSSELMEYMVNKSKKVLILNPEPSNKWNIADSCVSDYEAVGAHVHEVRNLEQLADLITLI</sequence>
<accession>F0TAN4</accession>
<reference evidence="1 2" key="2">
    <citation type="journal article" date="2014" name="Int. J. Syst. Evol. Microbiol.">
        <title>Methanobacterium paludis sp. nov. and a novel strain of Methanobacterium lacus isolated from northern peatlands.</title>
        <authorList>
            <person name="Cadillo-Quiroz H."/>
            <person name="Brauer S.L."/>
            <person name="Goodson N."/>
            <person name="Yavitt J.B."/>
            <person name="Zinder S.H."/>
        </authorList>
    </citation>
    <scope>NUCLEOTIDE SEQUENCE [LARGE SCALE GENOMIC DNA]</scope>
    <source>
        <strain evidence="1 2">AL-21</strain>
    </source>
</reference>
<organism evidence="1 2">
    <name type="scientific">Methanobacterium lacus (strain AL-21)</name>
    <dbReference type="NCBI Taxonomy" id="877455"/>
    <lineage>
        <taxon>Archaea</taxon>
        <taxon>Methanobacteriati</taxon>
        <taxon>Methanobacteriota</taxon>
        <taxon>Methanomada group</taxon>
        <taxon>Methanobacteria</taxon>
        <taxon>Methanobacteriales</taxon>
        <taxon>Methanobacteriaceae</taxon>
        <taxon>Methanobacterium</taxon>
    </lineage>
</organism>
<dbReference type="InterPro" id="IPR011195">
    <property type="entry name" value="UCP010256"/>
</dbReference>
<dbReference type="InterPro" id="IPR008912">
    <property type="entry name" value="Uncharacterised_CoxE"/>
</dbReference>
<dbReference type="Pfam" id="PF05762">
    <property type="entry name" value="VWA_CoxE"/>
    <property type="match status" value="1"/>
</dbReference>
<protein>
    <submittedName>
        <fullName evidence="1">VWA containing CoxE family protein</fullName>
    </submittedName>
</protein>
<reference evidence="2" key="1">
    <citation type="submission" date="2011-02" db="EMBL/GenBank/DDBJ databases">
        <title>Complete sequence of Methanobacterium sp. AL-21.</title>
        <authorList>
            <consortium name="US DOE Joint Genome Institute"/>
            <person name="Lucas S."/>
            <person name="Copeland A."/>
            <person name="Lapidus A."/>
            <person name="Cheng J.-F."/>
            <person name="Goodwin L."/>
            <person name="Pitluck S."/>
            <person name="Chertkov O."/>
            <person name="Detter J.C."/>
            <person name="Han C."/>
            <person name="Tapia R."/>
            <person name="Land M."/>
            <person name="Hauser L."/>
            <person name="Kyrpides N."/>
            <person name="Ivanova N."/>
            <person name="Mikhailova N."/>
            <person name="Pagani I."/>
            <person name="Cadillo-Quiroz H."/>
            <person name="Imachi H."/>
            <person name="Zinder S."/>
            <person name="Liu W."/>
            <person name="Woyke T."/>
        </authorList>
    </citation>
    <scope>NUCLEOTIDE SEQUENCE [LARGE SCALE GENOMIC DNA]</scope>
    <source>
        <strain evidence="2">AL-21</strain>
    </source>
</reference>
<name>F0TAN4_METLA</name>
<dbReference type="OrthoDB" id="69112at2157"/>
<evidence type="ECO:0000313" key="2">
    <source>
        <dbReference type="Proteomes" id="UP000007490"/>
    </source>
</evidence>
<dbReference type="PANTHER" id="PTHR39338:SF5">
    <property type="entry name" value="BLR6139 PROTEIN"/>
    <property type="match status" value="1"/>
</dbReference>
<dbReference type="EMBL" id="CP002551">
    <property type="protein sequence ID" value="ADZ10106.1"/>
    <property type="molecule type" value="Genomic_DNA"/>
</dbReference>